<dbReference type="AlphaFoldDB" id="A0A0L6U9A1"/>
<dbReference type="OrthoDB" id="2512842at2759"/>
<feature type="compositionally biased region" description="Low complexity" evidence="1">
    <location>
        <begin position="331"/>
        <end position="345"/>
    </location>
</feature>
<evidence type="ECO:0000256" key="1">
    <source>
        <dbReference type="SAM" id="MobiDB-lite"/>
    </source>
</evidence>
<evidence type="ECO:0000313" key="3">
    <source>
        <dbReference type="Proteomes" id="UP000037035"/>
    </source>
</evidence>
<feature type="region of interest" description="Disordered" evidence="1">
    <location>
        <begin position="331"/>
        <end position="363"/>
    </location>
</feature>
<feature type="region of interest" description="Disordered" evidence="1">
    <location>
        <begin position="91"/>
        <end position="148"/>
    </location>
</feature>
<reference evidence="2 3" key="1">
    <citation type="submission" date="2015-08" db="EMBL/GenBank/DDBJ databases">
        <title>Next Generation Sequencing and Analysis of the Genome of Puccinia sorghi L Schw, the Causal Agent of Maize Common Rust.</title>
        <authorList>
            <person name="Rochi L."/>
            <person name="Burguener G."/>
            <person name="Darino M."/>
            <person name="Turjanski A."/>
            <person name="Kreff E."/>
            <person name="Dieguez M.J."/>
            <person name="Sacco F."/>
        </authorList>
    </citation>
    <scope>NUCLEOTIDE SEQUENCE [LARGE SCALE GENOMIC DNA]</scope>
    <source>
        <strain evidence="2 3">RO10H11247</strain>
    </source>
</reference>
<evidence type="ECO:0000313" key="2">
    <source>
        <dbReference type="EMBL" id="KNZ45096.1"/>
    </source>
</evidence>
<name>A0A0L6U9A1_9BASI</name>
<dbReference type="EMBL" id="LAVV01014049">
    <property type="protein sequence ID" value="KNZ45096.1"/>
    <property type="molecule type" value="Genomic_DNA"/>
</dbReference>
<feature type="compositionally biased region" description="Low complexity" evidence="1">
    <location>
        <begin position="135"/>
        <end position="145"/>
    </location>
</feature>
<feature type="compositionally biased region" description="Basic residues" evidence="1">
    <location>
        <begin position="22"/>
        <end position="31"/>
    </location>
</feature>
<feature type="region of interest" description="Disordered" evidence="1">
    <location>
        <begin position="163"/>
        <end position="250"/>
    </location>
</feature>
<feature type="compositionally biased region" description="Low complexity" evidence="1">
    <location>
        <begin position="172"/>
        <end position="183"/>
    </location>
</feature>
<comment type="caution">
    <text evidence="2">The sequence shown here is derived from an EMBL/GenBank/DDBJ whole genome shotgun (WGS) entry which is preliminary data.</text>
</comment>
<gene>
    <name evidence="2" type="ORF">VP01_84g11</name>
</gene>
<organism evidence="2 3">
    <name type="scientific">Puccinia sorghi</name>
    <dbReference type="NCBI Taxonomy" id="27349"/>
    <lineage>
        <taxon>Eukaryota</taxon>
        <taxon>Fungi</taxon>
        <taxon>Dikarya</taxon>
        <taxon>Basidiomycota</taxon>
        <taxon>Pucciniomycotina</taxon>
        <taxon>Pucciniomycetes</taxon>
        <taxon>Pucciniales</taxon>
        <taxon>Pucciniaceae</taxon>
        <taxon>Puccinia</taxon>
    </lineage>
</organism>
<proteinExistence type="predicted"/>
<keyword evidence="3" id="KW-1185">Reference proteome</keyword>
<sequence>MSLCFGGEIIVRPHSTTPTTLHQRKQHHYHQLTHSNQHQNRSRLLPNNKRPALSSPPPSSSSLQGAPHQLTPSSPLIRPTWLVSNSCSLTRTNSLPGKSHRPITHRSFTLSARLAPASSALVKRTRTSPPPPLSRLPTSPTPASAVTGASGLTVAGRMVEYNSDHSRREALSRALRAVSQSGSERSRHLHHHHHHASSGRPSPSQTASSGGENEESVSGPMTPSRRQEGNRRTQRAATRVPSLPLPTSAPCVIGRETGESEEEESGFPFGHVNEAPGFAPPGSQASGYISFASLNLLAPPSPPESTTGFLADDEQDLFLNQSRLIFQPPLSLHLPSSSSPHSPSSPHHHHHHHILTAQTHLKA</sequence>
<feature type="compositionally biased region" description="Basic residues" evidence="1">
    <location>
        <begin position="187"/>
        <end position="197"/>
    </location>
</feature>
<protein>
    <submittedName>
        <fullName evidence="2">Uncharacterized protein</fullName>
    </submittedName>
</protein>
<dbReference type="Proteomes" id="UP000037035">
    <property type="component" value="Unassembled WGS sequence"/>
</dbReference>
<feature type="compositionally biased region" description="Low complexity" evidence="1">
    <location>
        <begin position="198"/>
        <end position="219"/>
    </location>
</feature>
<feature type="region of interest" description="Disordered" evidence="1">
    <location>
        <begin position="15"/>
        <end position="77"/>
    </location>
</feature>
<feature type="compositionally biased region" description="Low complexity" evidence="1">
    <location>
        <begin position="110"/>
        <end position="121"/>
    </location>
</feature>
<dbReference type="VEuPathDB" id="FungiDB:VP01_84g11"/>
<accession>A0A0L6U9A1</accession>